<evidence type="ECO:0000313" key="3">
    <source>
        <dbReference type="Proteomes" id="UP000467305"/>
    </source>
</evidence>
<name>A0A7J5ANC2_9FLAO</name>
<dbReference type="PROSITE" id="PS51257">
    <property type="entry name" value="PROKAR_LIPOPROTEIN"/>
    <property type="match status" value="1"/>
</dbReference>
<dbReference type="GO" id="GO:0016787">
    <property type="term" value="F:hydrolase activity"/>
    <property type="evidence" value="ECO:0007669"/>
    <property type="project" value="UniProtKB-KW"/>
</dbReference>
<accession>A0A7J5ANC2</accession>
<organism evidence="2 3">
    <name type="scientific">Tenacibaculum aiptasiae</name>
    <dbReference type="NCBI Taxonomy" id="426481"/>
    <lineage>
        <taxon>Bacteria</taxon>
        <taxon>Pseudomonadati</taxon>
        <taxon>Bacteroidota</taxon>
        <taxon>Flavobacteriia</taxon>
        <taxon>Flavobacteriales</taxon>
        <taxon>Flavobacteriaceae</taxon>
        <taxon>Tenacibaculum</taxon>
    </lineage>
</organism>
<comment type="caution">
    <text evidence="2">The sequence shown here is derived from an EMBL/GenBank/DDBJ whole genome shotgun (WGS) entry which is preliminary data.</text>
</comment>
<sequence length="203" mass="22824">MKARKIVMVTIAFLMLLVSCSENDEVVVNGSQSVFGIFKVLEDGKTVEMNGTINSNSLVNFNKLYQKNPKVTKINIKQCDGSSDDEVNLLVAKRVYDLNIEIHLLNNAEIASGGVDFFLAGKKRTRENGTKIGVHSWSNGQNEATDFPVGHANHLPYINYYRSIGFTNEEAKAFYYFTINAAAAKDIHWMTEEEIIKYKMLKS</sequence>
<evidence type="ECO:0000313" key="2">
    <source>
        <dbReference type="EMBL" id="KAB1158995.1"/>
    </source>
</evidence>
<dbReference type="EMBL" id="WAAU01000011">
    <property type="protein sequence ID" value="KAB1158995.1"/>
    <property type="molecule type" value="Genomic_DNA"/>
</dbReference>
<dbReference type="RefSeq" id="WP_150899475.1">
    <property type="nucleotide sequence ID" value="NZ_WAAU01000011.1"/>
</dbReference>
<keyword evidence="3" id="KW-1185">Reference proteome</keyword>
<dbReference type="AlphaFoldDB" id="A0A7J5ANC2"/>
<feature type="signal peptide" evidence="1">
    <location>
        <begin position="1"/>
        <end position="24"/>
    </location>
</feature>
<evidence type="ECO:0000256" key="1">
    <source>
        <dbReference type="SAM" id="SignalP"/>
    </source>
</evidence>
<protein>
    <submittedName>
        <fullName evidence="2">Alpha/beta hydrolase</fullName>
    </submittedName>
</protein>
<gene>
    <name evidence="2" type="ORF">F7018_07780</name>
</gene>
<proteinExistence type="predicted"/>
<reference evidence="2 3" key="1">
    <citation type="submission" date="2019-09" db="EMBL/GenBank/DDBJ databases">
        <authorList>
            <person name="Cao W.R."/>
        </authorList>
    </citation>
    <scope>NUCLEOTIDE SEQUENCE [LARGE SCALE GENOMIC DNA]</scope>
    <source>
        <strain evidence="3">a4</strain>
    </source>
</reference>
<dbReference type="OrthoDB" id="6198264at2"/>
<dbReference type="Proteomes" id="UP000467305">
    <property type="component" value="Unassembled WGS sequence"/>
</dbReference>
<keyword evidence="1" id="KW-0732">Signal</keyword>
<keyword evidence="2" id="KW-0378">Hydrolase</keyword>
<feature type="chain" id="PRO_5029529316" evidence="1">
    <location>
        <begin position="25"/>
        <end position="203"/>
    </location>
</feature>